<evidence type="ECO:0000256" key="3">
    <source>
        <dbReference type="SAM" id="Coils"/>
    </source>
</evidence>
<keyword evidence="6" id="KW-1185">Reference proteome</keyword>
<dbReference type="InterPro" id="IPR006143">
    <property type="entry name" value="RND_pump_MFP"/>
</dbReference>
<dbReference type="RefSeq" id="WP_091156303.1">
    <property type="nucleotide sequence ID" value="NZ_FNAI01000020.1"/>
</dbReference>
<dbReference type="Proteomes" id="UP000199072">
    <property type="component" value="Unassembled WGS sequence"/>
</dbReference>
<dbReference type="Pfam" id="PF25973">
    <property type="entry name" value="BSH_CzcB"/>
    <property type="match status" value="1"/>
</dbReference>
<dbReference type="GO" id="GO:0060003">
    <property type="term" value="P:copper ion export"/>
    <property type="evidence" value="ECO:0007669"/>
    <property type="project" value="TreeGrafter"/>
</dbReference>
<dbReference type="PANTHER" id="PTHR30097:SF4">
    <property type="entry name" value="SLR6042 PROTEIN"/>
    <property type="match status" value="1"/>
</dbReference>
<dbReference type="GO" id="GO:0015679">
    <property type="term" value="P:plasma membrane copper ion transport"/>
    <property type="evidence" value="ECO:0007669"/>
    <property type="project" value="TreeGrafter"/>
</dbReference>
<evidence type="ECO:0000256" key="1">
    <source>
        <dbReference type="ARBA" id="ARBA00009477"/>
    </source>
</evidence>
<proteinExistence type="inferred from homology"/>
<dbReference type="Gene3D" id="1.10.287.470">
    <property type="entry name" value="Helix hairpin bin"/>
    <property type="match status" value="1"/>
</dbReference>
<evidence type="ECO:0000313" key="5">
    <source>
        <dbReference type="EMBL" id="SDF56485.1"/>
    </source>
</evidence>
<dbReference type="AlphaFoldDB" id="A0A1G7M3Y0"/>
<feature type="coiled-coil region" evidence="3">
    <location>
        <begin position="119"/>
        <end position="177"/>
    </location>
</feature>
<accession>A0A1G7M3Y0</accession>
<dbReference type="Gene3D" id="2.40.30.170">
    <property type="match status" value="1"/>
</dbReference>
<dbReference type="GO" id="GO:0030313">
    <property type="term" value="C:cell envelope"/>
    <property type="evidence" value="ECO:0007669"/>
    <property type="project" value="TreeGrafter"/>
</dbReference>
<feature type="domain" description="CzcB-like barrel-sandwich hybrid" evidence="4">
    <location>
        <begin position="84"/>
        <end position="228"/>
    </location>
</feature>
<name>A0A1G7M3Y0_9SPHI</name>
<dbReference type="GO" id="GO:0016020">
    <property type="term" value="C:membrane"/>
    <property type="evidence" value="ECO:0007669"/>
    <property type="project" value="InterPro"/>
</dbReference>
<dbReference type="InterPro" id="IPR058647">
    <property type="entry name" value="BSH_CzcB-like"/>
</dbReference>
<dbReference type="STRING" id="1391627.SAMN05216464_12056"/>
<evidence type="ECO:0000313" key="6">
    <source>
        <dbReference type="Proteomes" id="UP000199072"/>
    </source>
</evidence>
<dbReference type="GO" id="GO:0022857">
    <property type="term" value="F:transmembrane transporter activity"/>
    <property type="evidence" value="ECO:0007669"/>
    <property type="project" value="InterPro"/>
</dbReference>
<dbReference type="PANTHER" id="PTHR30097">
    <property type="entry name" value="CATION EFFLUX SYSTEM PROTEIN CUSB"/>
    <property type="match status" value="1"/>
</dbReference>
<dbReference type="SUPFAM" id="SSF111369">
    <property type="entry name" value="HlyD-like secretion proteins"/>
    <property type="match status" value="1"/>
</dbReference>
<protein>
    <submittedName>
        <fullName evidence="5">RND family efflux transporter, MFP subunit</fullName>
    </submittedName>
</protein>
<dbReference type="NCBIfam" id="TIGR01730">
    <property type="entry name" value="RND_mfp"/>
    <property type="match status" value="1"/>
</dbReference>
<keyword evidence="2" id="KW-0813">Transport</keyword>
<keyword evidence="3" id="KW-0175">Coiled coil</keyword>
<dbReference type="Gene3D" id="2.40.420.20">
    <property type="match status" value="1"/>
</dbReference>
<comment type="similarity">
    <text evidence="1">Belongs to the membrane fusion protein (MFP) (TC 8.A.1) family.</text>
</comment>
<sequence length="391" mass="41709">MKNIFKPYIFLLAFTGLVISCKQQDKPKEEPKEAEGASAVTNMVSLTASQLTTAGIELGTIEMKNLATAIKANGLLSVPNQNKALVTSVTNGTIRTLTVQPGSYVRKGQVIATILNPDFAQLQQQSQTTQAQLTLAQQEYQRQKELVAGNAAPLKNLQKAEAELAALISVKRSQQMQLSALGISPSSVNSGRIVTSIPVLAPISGTVSEVSAQIGSNVDASTPIAQIVNNSQLHLDLFVFEKDLPKVKAGQRIHFTLTNSAGKEYDAQIYSIGTAFASQSKTIPVHAVVMGDKTGLIEGMNITAIISIGNAVLPAVPTEAIVSNGGQDYIFVVKKQDAKETEFERVPVAKGVADIGFTEITPVKDLKPGSMIVTKKTFFVLAKMVNTGEEE</sequence>
<gene>
    <name evidence="5" type="ORF">SAMN05216464_12056</name>
</gene>
<dbReference type="EMBL" id="FNAI01000020">
    <property type="protein sequence ID" value="SDF56485.1"/>
    <property type="molecule type" value="Genomic_DNA"/>
</dbReference>
<dbReference type="PROSITE" id="PS51257">
    <property type="entry name" value="PROKAR_LIPOPROTEIN"/>
    <property type="match status" value="1"/>
</dbReference>
<dbReference type="OrthoDB" id="9814657at2"/>
<reference evidence="5 6" key="1">
    <citation type="submission" date="2016-10" db="EMBL/GenBank/DDBJ databases">
        <authorList>
            <person name="de Groot N.N."/>
        </authorList>
    </citation>
    <scope>NUCLEOTIDE SEQUENCE [LARGE SCALE GENOMIC DNA]</scope>
    <source>
        <strain evidence="5 6">47C3B</strain>
    </source>
</reference>
<organism evidence="5 6">
    <name type="scientific">Mucilaginibacter pineti</name>
    <dbReference type="NCBI Taxonomy" id="1391627"/>
    <lineage>
        <taxon>Bacteria</taxon>
        <taxon>Pseudomonadati</taxon>
        <taxon>Bacteroidota</taxon>
        <taxon>Sphingobacteriia</taxon>
        <taxon>Sphingobacteriales</taxon>
        <taxon>Sphingobacteriaceae</taxon>
        <taxon>Mucilaginibacter</taxon>
    </lineage>
</organism>
<evidence type="ECO:0000256" key="2">
    <source>
        <dbReference type="ARBA" id="ARBA00022448"/>
    </source>
</evidence>
<dbReference type="InterPro" id="IPR051909">
    <property type="entry name" value="MFP_Cation_Efflux"/>
</dbReference>
<dbReference type="Gene3D" id="2.40.50.100">
    <property type="match status" value="1"/>
</dbReference>
<evidence type="ECO:0000259" key="4">
    <source>
        <dbReference type="Pfam" id="PF25973"/>
    </source>
</evidence>